<protein>
    <submittedName>
        <fullName evidence="1">Stage V sporulation protein AD</fullName>
    </submittedName>
</protein>
<evidence type="ECO:0000313" key="2">
    <source>
        <dbReference type="Proteomes" id="UP000520011"/>
    </source>
</evidence>
<dbReference type="NCBIfam" id="TIGR02845">
    <property type="entry name" value="spore_V_AD"/>
    <property type="match status" value="1"/>
</dbReference>
<dbReference type="Pfam" id="PF07451">
    <property type="entry name" value="SpoVAD"/>
    <property type="match status" value="1"/>
</dbReference>
<reference evidence="1 2" key="1">
    <citation type="submission" date="2020-08" db="EMBL/GenBank/DDBJ databases">
        <title>Genomic Encyclopedia of Type Strains, Phase IV (KMG-IV): sequencing the most valuable type-strain genomes for metagenomic binning, comparative biology and taxonomic classification.</title>
        <authorList>
            <person name="Goeker M."/>
        </authorList>
    </citation>
    <scope>NUCLEOTIDE SEQUENCE [LARGE SCALE GENOMIC DNA]</scope>
    <source>
        <strain evidence="1 2">DSM 16325</strain>
    </source>
</reference>
<dbReference type="InterPro" id="IPR010894">
    <property type="entry name" value="SpoVAD"/>
</dbReference>
<proteinExistence type="predicted"/>
<dbReference type="InterPro" id="IPR016039">
    <property type="entry name" value="Thiolase-like"/>
</dbReference>
<gene>
    <name evidence="1" type="ORF">HNQ34_000575</name>
</gene>
<dbReference type="RefSeq" id="WP_183251248.1">
    <property type="nucleotide sequence ID" value="NZ_JACHEP010000001.1"/>
</dbReference>
<dbReference type="Gene3D" id="3.40.47.40">
    <property type="entry name" value="Stage V sporulation protein AD"/>
    <property type="match status" value="1"/>
</dbReference>
<dbReference type="NCBIfam" id="NF006160">
    <property type="entry name" value="PRK08304.1"/>
    <property type="match status" value="1"/>
</dbReference>
<comment type="caution">
    <text evidence="1">The sequence shown here is derived from an EMBL/GenBank/DDBJ whole genome shotgun (WGS) entry which is preliminary data.</text>
</comment>
<dbReference type="GO" id="GO:0016746">
    <property type="term" value="F:acyltransferase activity"/>
    <property type="evidence" value="ECO:0007669"/>
    <property type="project" value="InterPro"/>
</dbReference>
<sequence length="335" mass="36144">MKLVGKQTWVFEDVYLQATGTAVGPFEADGPLGEHFDVAYRNLYCGEKTWELAERRLMKEAIEVCLQKGNITMDEMDVFLAGDLLNQNVTANYTARELPFPFLCMFGACSTSMETLAVGAALVDGGFARRALTATSSHNATAERQFRYPTELGVQKPKSATFTVTGAGAALIGRKKGRFRVAAATIGRVIDAGLKNLLDMGSAMAPAAAHTIEQHFLDLHRTPVDYDLIVTGDLSRVGSIILKELLMEAGYDVTTNYNDCGLMVYRPDQATFAGGSGCACCAVVTYGYLLKEMEKGTIQRMLVVATGALLSSTMIQQNESIPAIAHAVVIEAVRG</sequence>
<evidence type="ECO:0000313" key="1">
    <source>
        <dbReference type="EMBL" id="MBB5323498.1"/>
    </source>
</evidence>
<dbReference type="InterPro" id="IPR038369">
    <property type="entry name" value="SpoVAD_sf"/>
</dbReference>
<dbReference type="PIRSF" id="PIRSF011570">
    <property type="entry name" value="SpoVAD"/>
    <property type="match status" value="1"/>
</dbReference>
<dbReference type="AlphaFoldDB" id="A0A7W8IN09"/>
<accession>A0A7W8IN09</accession>
<organism evidence="1 2">
    <name type="scientific">Anoxybacteroides tepidamans</name>
    <dbReference type="NCBI Taxonomy" id="265948"/>
    <lineage>
        <taxon>Bacteria</taxon>
        <taxon>Bacillati</taxon>
        <taxon>Bacillota</taxon>
        <taxon>Bacilli</taxon>
        <taxon>Bacillales</taxon>
        <taxon>Anoxybacillaceae</taxon>
        <taxon>Anoxybacteroides</taxon>
    </lineage>
</organism>
<dbReference type="EMBL" id="JACHEP010000001">
    <property type="protein sequence ID" value="MBB5323498.1"/>
    <property type="molecule type" value="Genomic_DNA"/>
</dbReference>
<dbReference type="SUPFAM" id="SSF53901">
    <property type="entry name" value="Thiolase-like"/>
    <property type="match status" value="1"/>
</dbReference>
<keyword evidence="2" id="KW-1185">Reference proteome</keyword>
<name>A0A7W8IN09_9BACL</name>
<dbReference type="Proteomes" id="UP000520011">
    <property type="component" value="Unassembled WGS sequence"/>
</dbReference>